<protein>
    <recommendedName>
        <fullName evidence="8 9">tRNA-2-methylthio-N(6)-dimethylallyladenosine synthase</fullName>
        <ecNumber evidence="8 9">2.8.4.3</ecNumber>
    </recommendedName>
    <alternativeName>
        <fullName evidence="9">(Dimethylallyl)adenosine tRNA methylthiotransferase MiaB</fullName>
    </alternativeName>
    <alternativeName>
        <fullName evidence="9">tRNA-i(6)A37 methylthiotransferase</fullName>
    </alternativeName>
</protein>
<evidence type="ECO:0000256" key="5">
    <source>
        <dbReference type="ARBA" id="ARBA00022723"/>
    </source>
</evidence>
<evidence type="ECO:0000256" key="1">
    <source>
        <dbReference type="ARBA" id="ARBA00003234"/>
    </source>
</evidence>
<evidence type="ECO:0000256" key="2">
    <source>
        <dbReference type="ARBA" id="ARBA00022485"/>
    </source>
</evidence>
<dbReference type="CDD" id="cd01335">
    <property type="entry name" value="Radical_SAM"/>
    <property type="match status" value="1"/>
</dbReference>
<dbReference type="HAMAP" id="MF_01864">
    <property type="entry name" value="tRNA_metthiotr_MiaB"/>
    <property type="match status" value="1"/>
</dbReference>
<dbReference type="Pfam" id="PF00919">
    <property type="entry name" value="UPF0004"/>
    <property type="match status" value="1"/>
</dbReference>
<evidence type="ECO:0000259" key="11">
    <source>
        <dbReference type="PROSITE" id="PS51449"/>
    </source>
</evidence>
<dbReference type="InterPro" id="IPR038135">
    <property type="entry name" value="Methylthiotransferase_N_sf"/>
</dbReference>
<dbReference type="SFLD" id="SFLDF00273">
    <property type="entry name" value="(dimethylallyl)adenosine_tRNA"/>
    <property type="match status" value="1"/>
</dbReference>
<dbReference type="SFLD" id="SFLDG01082">
    <property type="entry name" value="B12-binding_domain_containing"/>
    <property type="match status" value="1"/>
</dbReference>
<dbReference type="InterPro" id="IPR002792">
    <property type="entry name" value="TRAM_dom"/>
</dbReference>
<dbReference type="InterPro" id="IPR006638">
    <property type="entry name" value="Elp3/MiaA/NifB-like_rSAM"/>
</dbReference>
<dbReference type="PROSITE" id="PS51449">
    <property type="entry name" value="MTTASE_N"/>
    <property type="match status" value="1"/>
</dbReference>
<keyword evidence="5 9" id="KW-0479">Metal-binding</keyword>
<dbReference type="SUPFAM" id="SSF102114">
    <property type="entry name" value="Radical SAM enzymes"/>
    <property type="match status" value="1"/>
</dbReference>
<evidence type="ECO:0000256" key="9">
    <source>
        <dbReference type="HAMAP-Rule" id="MF_01864"/>
    </source>
</evidence>
<dbReference type="EC" id="2.8.4.3" evidence="8 9"/>
<dbReference type="RefSeq" id="WP_188558956.1">
    <property type="nucleotide sequence ID" value="NZ_BMGS01000009.1"/>
</dbReference>
<dbReference type="SFLD" id="SFLDF00413">
    <property type="entry name" value="CDK5RAP1"/>
    <property type="match status" value="1"/>
</dbReference>
<dbReference type="NCBIfam" id="TIGR00089">
    <property type="entry name" value="MiaB/RimO family radical SAM methylthiotransferase"/>
    <property type="match status" value="1"/>
</dbReference>
<keyword evidence="14" id="KW-1185">Reference proteome</keyword>
<dbReference type="InterPro" id="IPR007197">
    <property type="entry name" value="rSAM"/>
</dbReference>
<reference evidence="14" key="1">
    <citation type="journal article" date="2019" name="Int. J. Syst. Evol. Microbiol.">
        <title>The Global Catalogue of Microorganisms (GCM) 10K type strain sequencing project: providing services to taxonomists for standard genome sequencing and annotation.</title>
        <authorList>
            <consortium name="The Broad Institute Genomics Platform"/>
            <consortium name="The Broad Institute Genome Sequencing Center for Infectious Disease"/>
            <person name="Wu L."/>
            <person name="Ma J."/>
        </authorList>
    </citation>
    <scope>NUCLEOTIDE SEQUENCE [LARGE SCALE GENOMIC DNA]</scope>
    <source>
        <strain evidence="14">CGMCC 1.12990</strain>
    </source>
</reference>
<feature type="domain" description="TRAM" evidence="10">
    <location>
        <begin position="424"/>
        <end position="486"/>
    </location>
</feature>
<comment type="subunit">
    <text evidence="9">Monomer.</text>
</comment>
<evidence type="ECO:0000313" key="14">
    <source>
        <dbReference type="Proteomes" id="UP000601361"/>
    </source>
</evidence>
<dbReference type="PANTHER" id="PTHR43020:SF2">
    <property type="entry name" value="MITOCHONDRIAL TRNA METHYLTHIOTRANSFERASE CDK5RAP1"/>
    <property type="match status" value="1"/>
</dbReference>
<dbReference type="PROSITE" id="PS01278">
    <property type="entry name" value="MTTASE_RADICAL"/>
    <property type="match status" value="1"/>
</dbReference>
<feature type="binding site" evidence="9">
    <location>
        <position position="55"/>
    </location>
    <ligand>
        <name>[4Fe-4S] cluster</name>
        <dbReference type="ChEBI" id="CHEBI:49883"/>
        <label>1</label>
    </ligand>
</feature>
<dbReference type="InterPro" id="IPR023404">
    <property type="entry name" value="rSAM_horseshoe"/>
</dbReference>
<comment type="function">
    <text evidence="1 9">Catalyzes the methylthiolation of N6-(dimethylallyl)adenosine (i(6)A), leading to the formation of 2-methylthio-N6-(dimethylallyl)adenosine (ms(2)i(6)A) at position 37 in tRNAs that read codons beginning with uridine.</text>
</comment>
<keyword evidence="9" id="KW-0819">tRNA processing</keyword>
<name>A0ABQ1X3C8_9BACT</name>
<comment type="subcellular location">
    <subcellularLocation>
        <location evidence="9">Cytoplasm</location>
    </subcellularLocation>
</comment>
<feature type="binding site" evidence="9">
    <location>
        <position position="204"/>
    </location>
    <ligand>
        <name>[4Fe-4S] cluster</name>
        <dbReference type="ChEBI" id="CHEBI:49883"/>
        <label>2</label>
        <note>4Fe-4S-S-AdoMet</note>
    </ligand>
</feature>
<dbReference type="PROSITE" id="PS51918">
    <property type="entry name" value="RADICAL_SAM"/>
    <property type="match status" value="1"/>
</dbReference>
<evidence type="ECO:0000256" key="6">
    <source>
        <dbReference type="ARBA" id="ARBA00023004"/>
    </source>
</evidence>
<sequence length="486" mass="55212">MSQPLITLDFLDTPALPTPAVDAATHEHEPSGEVRVNPATRTGRTRKLYIESYGCQMNFSDSEIVSSILFEQGFDTTEELEGADLVLLNTCSIREKAEQTVRMRLSQINGHKKRNPGLLVGVLGCMAERLKSKFLEEEKLVDLVVGPDAYRDLPQLIQQVDGGQKAVNVLLSREETYADITPVRLNSNGITAFISIMRGCDNMCSFCVVPFTRGRERSRDAHSIVQEARDLVAQGYKEVTLLGQNVDSYKWASEDGLEHVNFAQLLERVALVSPELRVRFSTSHPKDITDEVLYTMARYDNICKYIHLPAQSGNSRVLKLMNRTYDRPWYEERVQAIRRILGEDCAISTDMISGFCSETEQEHQDTLSLMEYVKYDMSYMFFYSERPGTLAARKLEDDVPLEVKKRRLAEVIALQQQHSRQRNLRGVGKVHQVLVENFSKRSQEHLSGRNSQNQVVIFPKKHYQKGDYVNVLVHESTTNTLLGEAV</sequence>
<evidence type="ECO:0000313" key="13">
    <source>
        <dbReference type="EMBL" id="GGG54087.1"/>
    </source>
</evidence>
<feature type="binding site" evidence="9">
    <location>
        <position position="207"/>
    </location>
    <ligand>
        <name>[4Fe-4S] cluster</name>
        <dbReference type="ChEBI" id="CHEBI:49883"/>
        <label>2</label>
        <note>4Fe-4S-S-AdoMet</note>
    </ligand>
</feature>
<dbReference type="SFLD" id="SFLDG01061">
    <property type="entry name" value="methylthiotransferase"/>
    <property type="match status" value="1"/>
</dbReference>
<dbReference type="Gene3D" id="3.80.30.20">
    <property type="entry name" value="tm_1862 like domain"/>
    <property type="match status" value="1"/>
</dbReference>
<dbReference type="InterPro" id="IPR058240">
    <property type="entry name" value="rSAM_sf"/>
</dbReference>
<evidence type="ECO:0000256" key="4">
    <source>
        <dbReference type="ARBA" id="ARBA00022691"/>
    </source>
</evidence>
<evidence type="ECO:0000259" key="12">
    <source>
        <dbReference type="PROSITE" id="PS51918"/>
    </source>
</evidence>
<feature type="binding site" evidence="9">
    <location>
        <position position="125"/>
    </location>
    <ligand>
        <name>[4Fe-4S] cluster</name>
        <dbReference type="ChEBI" id="CHEBI:49883"/>
        <label>1</label>
    </ligand>
</feature>
<dbReference type="PANTHER" id="PTHR43020">
    <property type="entry name" value="CDK5 REGULATORY SUBUNIT-ASSOCIATED PROTEIN 1"/>
    <property type="match status" value="1"/>
</dbReference>
<evidence type="ECO:0000259" key="10">
    <source>
        <dbReference type="PROSITE" id="PS50926"/>
    </source>
</evidence>
<dbReference type="Pfam" id="PF01938">
    <property type="entry name" value="TRAM"/>
    <property type="match status" value="1"/>
</dbReference>
<keyword evidence="7 9" id="KW-0411">Iron-sulfur</keyword>
<keyword evidence="6 9" id="KW-0408">Iron</keyword>
<dbReference type="InterPro" id="IPR020612">
    <property type="entry name" value="Methylthiotransferase_CS"/>
</dbReference>
<comment type="similarity">
    <text evidence="9">Belongs to the methylthiotransferase family. MiaB subfamily.</text>
</comment>
<dbReference type="Proteomes" id="UP000601361">
    <property type="component" value="Unassembled WGS sequence"/>
</dbReference>
<keyword evidence="3 9" id="KW-0808">Transferase</keyword>
<dbReference type="SMART" id="SM00729">
    <property type="entry name" value="Elp3"/>
    <property type="match status" value="1"/>
</dbReference>
<keyword evidence="4 9" id="KW-0949">S-adenosyl-L-methionine</keyword>
<keyword evidence="9" id="KW-0963">Cytoplasm</keyword>
<dbReference type="PROSITE" id="PS50926">
    <property type="entry name" value="TRAM"/>
    <property type="match status" value="1"/>
</dbReference>
<comment type="catalytic activity">
    <reaction evidence="9">
        <text>N(6)-dimethylallyladenosine(37) in tRNA + (sulfur carrier)-SH + AH2 + 2 S-adenosyl-L-methionine = 2-methylsulfanyl-N(6)-dimethylallyladenosine(37) in tRNA + (sulfur carrier)-H + 5'-deoxyadenosine + L-methionine + A + S-adenosyl-L-homocysteine + 2 H(+)</text>
        <dbReference type="Rhea" id="RHEA:37067"/>
        <dbReference type="Rhea" id="RHEA-COMP:10375"/>
        <dbReference type="Rhea" id="RHEA-COMP:10376"/>
        <dbReference type="Rhea" id="RHEA-COMP:14737"/>
        <dbReference type="Rhea" id="RHEA-COMP:14739"/>
        <dbReference type="ChEBI" id="CHEBI:13193"/>
        <dbReference type="ChEBI" id="CHEBI:15378"/>
        <dbReference type="ChEBI" id="CHEBI:17319"/>
        <dbReference type="ChEBI" id="CHEBI:17499"/>
        <dbReference type="ChEBI" id="CHEBI:29917"/>
        <dbReference type="ChEBI" id="CHEBI:57844"/>
        <dbReference type="ChEBI" id="CHEBI:57856"/>
        <dbReference type="ChEBI" id="CHEBI:59789"/>
        <dbReference type="ChEBI" id="CHEBI:64428"/>
        <dbReference type="ChEBI" id="CHEBI:74415"/>
        <dbReference type="ChEBI" id="CHEBI:74417"/>
        <dbReference type="EC" id="2.8.4.3"/>
    </reaction>
</comment>
<dbReference type="NCBIfam" id="TIGR01574">
    <property type="entry name" value="miaB-methiolase"/>
    <property type="match status" value="1"/>
</dbReference>
<comment type="caution">
    <text evidence="13">The sequence shown here is derived from an EMBL/GenBank/DDBJ whole genome shotgun (WGS) entry which is preliminary data.</text>
</comment>
<dbReference type="SFLD" id="SFLDS00029">
    <property type="entry name" value="Radical_SAM"/>
    <property type="match status" value="1"/>
</dbReference>
<feature type="domain" description="Radical SAM core" evidence="12">
    <location>
        <begin position="186"/>
        <end position="421"/>
    </location>
</feature>
<dbReference type="InterPro" id="IPR006463">
    <property type="entry name" value="MiaB_methiolase"/>
</dbReference>
<evidence type="ECO:0000256" key="7">
    <source>
        <dbReference type="ARBA" id="ARBA00023014"/>
    </source>
</evidence>
<evidence type="ECO:0000256" key="8">
    <source>
        <dbReference type="ARBA" id="ARBA00033765"/>
    </source>
</evidence>
<organism evidence="13 14">
    <name type="scientific">Hymenobacter glacieicola</name>
    <dbReference type="NCBI Taxonomy" id="1562124"/>
    <lineage>
        <taxon>Bacteria</taxon>
        <taxon>Pseudomonadati</taxon>
        <taxon>Bacteroidota</taxon>
        <taxon>Cytophagia</taxon>
        <taxon>Cytophagales</taxon>
        <taxon>Hymenobacteraceae</taxon>
        <taxon>Hymenobacter</taxon>
    </lineage>
</organism>
<comment type="cofactor">
    <cofactor evidence="9">
        <name>[4Fe-4S] cluster</name>
        <dbReference type="ChEBI" id="CHEBI:49883"/>
    </cofactor>
    <text evidence="9">Binds 2 [4Fe-4S] clusters. One cluster is coordinated with 3 cysteines and an exchangeable S-adenosyl-L-methionine.</text>
</comment>
<feature type="binding site" evidence="9">
    <location>
        <position position="200"/>
    </location>
    <ligand>
        <name>[4Fe-4S] cluster</name>
        <dbReference type="ChEBI" id="CHEBI:49883"/>
        <label>2</label>
        <note>4Fe-4S-S-AdoMet</note>
    </ligand>
</feature>
<dbReference type="Gene3D" id="3.40.50.12160">
    <property type="entry name" value="Methylthiotransferase, N-terminal domain"/>
    <property type="match status" value="1"/>
</dbReference>
<dbReference type="InterPro" id="IPR013848">
    <property type="entry name" value="Methylthiotransferase_N"/>
</dbReference>
<dbReference type="InterPro" id="IPR005839">
    <property type="entry name" value="Methylthiotransferase"/>
</dbReference>
<gene>
    <name evidence="9 13" type="primary">miaB</name>
    <name evidence="13" type="ORF">GCM10011378_32860</name>
</gene>
<keyword evidence="2 9" id="KW-0004">4Fe-4S</keyword>
<evidence type="ECO:0000256" key="3">
    <source>
        <dbReference type="ARBA" id="ARBA00022679"/>
    </source>
</evidence>
<proteinExistence type="inferred from homology"/>
<dbReference type="EMBL" id="BMGS01000009">
    <property type="protein sequence ID" value="GGG54087.1"/>
    <property type="molecule type" value="Genomic_DNA"/>
</dbReference>
<accession>A0ABQ1X3C8</accession>
<dbReference type="Pfam" id="PF04055">
    <property type="entry name" value="Radical_SAM"/>
    <property type="match status" value="1"/>
</dbReference>
<feature type="domain" description="MTTase N-terminal" evidence="11">
    <location>
        <begin position="46"/>
        <end position="162"/>
    </location>
</feature>
<feature type="binding site" evidence="9">
    <location>
        <position position="91"/>
    </location>
    <ligand>
        <name>[4Fe-4S] cluster</name>
        <dbReference type="ChEBI" id="CHEBI:49883"/>
        <label>1</label>
    </ligand>
</feature>